<dbReference type="PANTHER" id="PTHR43096:SF58">
    <property type="entry name" value="CHAPERONE DNAJ-DOMAIN SUPERFAMILY PROTEIN"/>
    <property type="match status" value="1"/>
</dbReference>
<organism evidence="3 4">
    <name type="scientific">Symbiochloris irregularis</name>
    <dbReference type="NCBI Taxonomy" id="706552"/>
    <lineage>
        <taxon>Eukaryota</taxon>
        <taxon>Viridiplantae</taxon>
        <taxon>Chlorophyta</taxon>
        <taxon>core chlorophytes</taxon>
        <taxon>Trebouxiophyceae</taxon>
        <taxon>Trebouxiales</taxon>
        <taxon>Trebouxiaceae</taxon>
        <taxon>Symbiochloris</taxon>
    </lineage>
</organism>
<gene>
    <name evidence="3" type="ORF">WJX73_007202</name>
</gene>
<dbReference type="AlphaFoldDB" id="A0AAW1NT77"/>
<dbReference type="InterPro" id="IPR036869">
    <property type="entry name" value="J_dom_sf"/>
</dbReference>
<proteinExistence type="predicted"/>
<dbReference type="GO" id="GO:0051082">
    <property type="term" value="F:unfolded protein binding"/>
    <property type="evidence" value="ECO:0007669"/>
    <property type="project" value="TreeGrafter"/>
</dbReference>
<feature type="domain" description="J" evidence="2">
    <location>
        <begin position="72"/>
        <end position="136"/>
    </location>
</feature>
<dbReference type="PRINTS" id="PR00625">
    <property type="entry name" value="JDOMAIN"/>
</dbReference>
<evidence type="ECO:0000313" key="4">
    <source>
        <dbReference type="Proteomes" id="UP001465755"/>
    </source>
</evidence>
<dbReference type="CDD" id="cd06257">
    <property type="entry name" value="DnaJ"/>
    <property type="match status" value="1"/>
</dbReference>
<sequence length="286" mass="31922">MITAWCPTCPTCSTLSKPPQLPRHGAHIFVTSCLTPAQRHPRCRPSSSHRRPRLTSFRARQASVRVAAADRTPWQILDVQPGSSDKDLKRAFKLKARKLHPDVNKAADASERFMECRQAYLTLTDPRLRAEYDRKTKGSASTDWGSWPGPTSERVRKAAEETFYGFADFFRDVDADLRARRARRDRQPTSLWEELADIGEEFVEFLEGATGTRAGSANASSSASAKASEAQQKQQQRIAREEAAQDAAQKAADDAKAQAAKAEKDANDDIERMLAELKQKVNNRPP</sequence>
<evidence type="ECO:0000313" key="3">
    <source>
        <dbReference type="EMBL" id="KAK9792701.1"/>
    </source>
</evidence>
<accession>A0AAW1NT77</accession>
<keyword evidence="4" id="KW-1185">Reference proteome</keyword>
<dbReference type="PROSITE" id="PS50076">
    <property type="entry name" value="DNAJ_2"/>
    <property type="match status" value="1"/>
</dbReference>
<dbReference type="PANTHER" id="PTHR43096">
    <property type="entry name" value="DNAJ HOMOLOG 1, MITOCHONDRIAL-RELATED"/>
    <property type="match status" value="1"/>
</dbReference>
<dbReference type="InterPro" id="IPR001623">
    <property type="entry name" value="DnaJ_domain"/>
</dbReference>
<protein>
    <recommendedName>
        <fullName evidence="2">J domain-containing protein</fullName>
    </recommendedName>
</protein>
<dbReference type="Gene3D" id="1.10.287.110">
    <property type="entry name" value="DnaJ domain"/>
    <property type="match status" value="1"/>
</dbReference>
<dbReference type="EMBL" id="JALJOQ010000160">
    <property type="protein sequence ID" value="KAK9792701.1"/>
    <property type="molecule type" value="Genomic_DNA"/>
</dbReference>
<dbReference type="GO" id="GO:0042026">
    <property type="term" value="P:protein refolding"/>
    <property type="evidence" value="ECO:0007669"/>
    <property type="project" value="TreeGrafter"/>
</dbReference>
<dbReference type="Pfam" id="PF00226">
    <property type="entry name" value="DnaJ"/>
    <property type="match status" value="1"/>
</dbReference>
<dbReference type="SUPFAM" id="SSF46565">
    <property type="entry name" value="Chaperone J-domain"/>
    <property type="match status" value="1"/>
</dbReference>
<feature type="region of interest" description="Disordered" evidence="1">
    <location>
        <begin position="213"/>
        <end position="286"/>
    </location>
</feature>
<dbReference type="Proteomes" id="UP001465755">
    <property type="component" value="Unassembled WGS sequence"/>
</dbReference>
<evidence type="ECO:0000259" key="2">
    <source>
        <dbReference type="PROSITE" id="PS50076"/>
    </source>
</evidence>
<evidence type="ECO:0000256" key="1">
    <source>
        <dbReference type="SAM" id="MobiDB-lite"/>
    </source>
</evidence>
<dbReference type="SMART" id="SM00271">
    <property type="entry name" value="DnaJ"/>
    <property type="match status" value="1"/>
</dbReference>
<feature type="compositionally biased region" description="Basic and acidic residues" evidence="1">
    <location>
        <begin position="251"/>
        <end position="279"/>
    </location>
</feature>
<name>A0AAW1NT77_9CHLO</name>
<dbReference type="GO" id="GO:0005737">
    <property type="term" value="C:cytoplasm"/>
    <property type="evidence" value="ECO:0007669"/>
    <property type="project" value="TreeGrafter"/>
</dbReference>
<reference evidence="3 4" key="1">
    <citation type="journal article" date="2024" name="Nat. Commun.">
        <title>Phylogenomics reveals the evolutionary origins of lichenization in chlorophyte algae.</title>
        <authorList>
            <person name="Puginier C."/>
            <person name="Libourel C."/>
            <person name="Otte J."/>
            <person name="Skaloud P."/>
            <person name="Haon M."/>
            <person name="Grisel S."/>
            <person name="Petersen M."/>
            <person name="Berrin J.G."/>
            <person name="Delaux P.M."/>
            <person name="Dal Grande F."/>
            <person name="Keller J."/>
        </authorList>
    </citation>
    <scope>NUCLEOTIDE SEQUENCE [LARGE SCALE GENOMIC DNA]</scope>
    <source>
        <strain evidence="3 4">SAG 2036</strain>
    </source>
</reference>
<feature type="compositionally biased region" description="Low complexity" evidence="1">
    <location>
        <begin position="216"/>
        <end position="237"/>
    </location>
</feature>
<comment type="caution">
    <text evidence="3">The sequence shown here is derived from an EMBL/GenBank/DDBJ whole genome shotgun (WGS) entry which is preliminary data.</text>
</comment>